<dbReference type="SUPFAM" id="SSF52540">
    <property type="entry name" value="P-loop containing nucleoside triphosphate hydrolases"/>
    <property type="match status" value="1"/>
</dbReference>
<organism evidence="1 2">
    <name type="scientific">Candidatus Pullilachnospira stercoravium</name>
    <dbReference type="NCBI Taxonomy" id="2840913"/>
    <lineage>
        <taxon>Bacteria</taxon>
        <taxon>Bacillati</taxon>
        <taxon>Bacillota</taxon>
        <taxon>Clostridia</taxon>
        <taxon>Lachnospirales</taxon>
        <taxon>Lachnospiraceae</taxon>
        <taxon>Lachnospiraceae incertae sedis</taxon>
        <taxon>Candidatus Pullilachnospira</taxon>
    </lineage>
</organism>
<dbReference type="InterPro" id="IPR027417">
    <property type="entry name" value="P-loop_NTPase"/>
</dbReference>
<dbReference type="InterPro" id="IPR052922">
    <property type="entry name" value="Cytidylate_Kinase-2"/>
</dbReference>
<dbReference type="PANTHER" id="PTHR37816">
    <property type="entry name" value="YALI0E33011P"/>
    <property type="match status" value="1"/>
</dbReference>
<name>A0A9D1NWK2_9FIRM</name>
<dbReference type="PRINTS" id="PR01100">
    <property type="entry name" value="SHIKIMTKNASE"/>
</dbReference>
<dbReference type="AlphaFoldDB" id="A0A9D1NWK2"/>
<protein>
    <submittedName>
        <fullName evidence="1">AAA family ATPase</fullName>
    </submittedName>
</protein>
<dbReference type="Pfam" id="PF13238">
    <property type="entry name" value="AAA_18"/>
    <property type="match status" value="1"/>
</dbReference>
<dbReference type="Proteomes" id="UP000886723">
    <property type="component" value="Unassembled WGS sequence"/>
</dbReference>
<accession>A0A9D1NWK2</accession>
<proteinExistence type="predicted"/>
<evidence type="ECO:0000313" key="1">
    <source>
        <dbReference type="EMBL" id="HIV13823.1"/>
    </source>
</evidence>
<reference evidence="1" key="1">
    <citation type="submission" date="2020-10" db="EMBL/GenBank/DDBJ databases">
        <authorList>
            <person name="Gilroy R."/>
        </authorList>
    </citation>
    <scope>NUCLEOTIDE SEQUENCE</scope>
    <source>
        <strain evidence="1">ChiBcec2-4451</strain>
    </source>
</reference>
<evidence type="ECO:0000313" key="2">
    <source>
        <dbReference type="Proteomes" id="UP000886723"/>
    </source>
</evidence>
<gene>
    <name evidence="1" type="ORF">IAA63_11885</name>
</gene>
<reference evidence="1" key="2">
    <citation type="journal article" date="2021" name="PeerJ">
        <title>Extensive microbial diversity within the chicken gut microbiome revealed by metagenomics and culture.</title>
        <authorList>
            <person name="Gilroy R."/>
            <person name="Ravi A."/>
            <person name="Getino M."/>
            <person name="Pursley I."/>
            <person name="Horton D.L."/>
            <person name="Alikhan N.F."/>
            <person name="Baker D."/>
            <person name="Gharbi K."/>
            <person name="Hall N."/>
            <person name="Watson M."/>
            <person name="Adriaenssens E.M."/>
            <person name="Foster-Nyarko E."/>
            <person name="Jarju S."/>
            <person name="Secka A."/>
            <person name="Antonio M."/>
            <person name="Oren A."/>
            <person name="Chaudhuri R.R."/>
            <person name="La Ragione R."/>
            <person name="Hildebrand F."/>
            <person name="Pallen M.J."/>
        </authorList>
    </citation>
    <scope>NUCLEOTIDE SEQUENCE</scope>
    <source>
        <strain evidence="1">ChiBcec2-4451</strain>
    </source>
</reference>
<dbReference type="EMBL" id="DVON01000251">
    <property type="protein sequence ID" value="HIV13823.1"/>
    <property type="molecule type" value="Genomic_DNA"/>
</dbReference>
<dbReference type="PANTHER" id="PTHR37816:SF2">
    <property type="entry name" value="DNA TOPOLOGY MODULATION PROTEIN FLAR-RELATED PROTEIN"/>
    <property type="match status" value="1"/>
</dbReference>
<sequence length="181" mass="20609">MADGIMILGASGVGKTTLGRITARKLGFAFLDIDDFIWRKDTELPFTVLYSREEKIRRLMAAVESAGKFVMAGSMSSFHEYFDQFFRLAVFLTADEEIRTARVHEREVNVFGERVLPGGDMYQKHQEFLRDVAGYENGTGSCTRLQHEQWMEQLSCPILRLDGMALPEENADIIVKAYRAQ</sequence>
<dbReference type="Gene3D" id="3.40.50.300">
    <property type="entry name" value="P-loop containing nucleotide triphosphate hydrolases"/>
    <property type="match status" value="1"/>
</dbReference>
<comment type="caution">
    <text evidence="1">The sequence shown here is derived from an EMBL/GenBank/DDBJ whole genome shotgun (WGS) entry which is preliminary data.</text>
</comment>